<dbReference type="InterPro" id="IPR050259">
    <property type="entry name" value="SDR"/>
</dbReference>
<evidence type="ECO:0000256" key="1">
    <source>
        <dbReference type="ARBA" id="ARBA00006484"/>
    </source>
</evidence>
<dbReference type="FunFam" id="3.40.50.720:FF:000173">
    <property type="entry name" value="3-oxoacyl-[acyl-carrier protein] reductase"/>
    <property type="match status" value="1"/>
</dbReference>
<dbReference type="OrthoDB" id="5363038at2"/>
<dbReference type="RefSeq" id="WP_155303631.1">
    <property type="nucleotide sequence ID" value="NZ_AP021875.1"/>
</dbReference>
<dbReference type="GO" id="GO:0016491">
    <property type="term" value="F:oxidoreductase activity"/>
    <property type="evidence" value="ECO:0007669"/>
    <property type="project" value="UniProtKB-KW"/>
</dbReference>
<proteinExistence type="inferred from homology"/>
<dbReference type="PANTHER" id="PTHR42879:SF2">
    <property type="entry name" value="3-OXOACYL-[ACYL-CARRIER-PROTEIN] REDUCTASE FABG"/>
    <property type="match status" value="1"/>
</dbReference>
<dbReference type="InterPro" id="IPR002347">
    <property type="entry name" value="SDR_fam"/>
</dbReference>
<comment type="similarity">
    <text evidence="1">Belongs to the short-chain dehydrogenases/reductases (SDR) family.</text>
</comment>
<sequence length="248" mass="25551">MKLHGKVALVTGASRGIGRAIAIALAKEGAFVAVNYVSNPSAAQEVVQLIEAAGSQAVAIQADISDLDAVEKMVASAIKIKGGIDILVNNAGVWRGGKLHKLEPADWDKVLDANLKGMLACTRAVLPAMLTKGSGKIINISSVIGIVGYPGDTVYGTSKAGIFGFTKSLAKEVAKMGINVNAVAPGIISTDMNSALDMATRSRLIKSIPMGALGKPEDVAEVVCFLACGASYVTGQVWTVDGGYTMMS</sequence>
<keyword evidence="4" id="KW-1185">Reference proteome</keyword>
<dbReference type="NCBIfam" id="NF005559">
    <property type="entry name" value="PRK07231.1"/>
    <property type="match status" value="1"/>
</dbReference>
<dbReference type="Proteomes" id="UP000427769">
    <property type="component" value="Chromosome"/>
</dbReference>
<dbReference type="NCBIfam" id="NF009466">
    <property type="entry name" value="PRK12826.1-2"/>
    <property type="match status" value="1"/>
</dbReference>
<evidence type="ECO:0000313" key="3">
    <source>
        <dbReference type="EMBL" id="BBO74621.1"/>
    </source>
</evidence>
<dbReference type="KEGG" id="dwd:DSCW_20380"/>
<dbReference type="InterPro" id="IPR020904">
    <property type="entry name" value="Sc_DH/Rdtase_CS"/>
</dbReference>
<dbReference type="GO" id="GO:0032787">
    <property type="term" value="P:monocarboxylic acid metabolic process"/>
    <property type="evidence" value="ECO:0007669"/>
    <property type="project" value="UniProtKB-ARBA"/>
</dbReference>
<evidence type="ECO:0000313" key="4">
    <source>
        <dbReference type="Proteomes" id="UP000427769"/>
    </source>
</evidence>
<dbReference type="Gene3D" id="3.40.50.720">
    <property type="entry name" value="NAD(P)-binding Rossmann-like Domain"/>
    <property type="match status" value="1"/>
</dbReference>
<dbReference type="AlphaFoldDB" id="A0A5K7Z4T6"/>
<dbReference type="PRINTS" id="PR00080">
    <property type="entry name" value="SDRFAMILY"/>
</dbReference>
<protein>
    <submittedName>
        <fullName evidence="3">Beta-ketoacyl-ACP reductase</fullName>
    </submittedName>
</protein>
<dbReference type="PRINTS" id="PR00081">
    <property type="entry name" value="GDHRDH"/>
</dbReference>
<dbReference type="PANTHER" id="PTHR42879">
    <property type="entry name" value="3-OXOACYL-(ACYL-CARRIER-PROTEIN) REDUCTASE"/>
    <property type="match status" value="1"/>
</dbReference>
<organism evidence="3 4">
    <name type="scientific">Desulfosarcina widdelii</name>
    <dbReference type="NCBI Taxonomy" id="947919"/>
    <lineage>
        <taxon>Bacteria</taxon>
        <taxon>Pseudomonadati</taxon>
        <taxon>Thermodesulfobacteriota</taxon>
        <taxon>Desulfobacteria</taxon>
        <taxon>Desulfobacterales</taxon>
        <taxon>Desulfosarcinaceae</taxon>
        <taxon>Desulfosarcina</taxon>
    </lineage>
</organism>
<dbReference type="PROSITE" id="PS00061">
    <property type="entry name" value="ADH_SHORT"/>
    <property type="match status" value="1"/>
</dbReference>
<reference evidence="3 4" key="1">
    <citation type="submission" date="2019-11" db="EMBL/GenBank/DDBJ databases">
        <title>Comparative genomics of hydrocarbon-degrading Desulfosarcina strains.</title>
        <authorList>
            <person name="Watanabe M."/>
            <person name="Kojima H."/>
            <person name="Fukui M."/>
        </authorList>
    </citation>
    <scope>NUCLEOTIDE SEQUENCE [LARGE SCALE GENOMIC DNA]</scope>
    <source>
        <strain evidence="3 4">PP31</strain>
    </source>
</reference>
<evidence type="ECO:0000256" key="2">
    <source>
        <dbReference type="ARBA" id="ARBA00023002"/>
    </source>
</evidence>
<name>A0A5K7Z4T6_9BACT</name>
<keyword evidence="2" id="KW-0560">Oxidoreductase</keyword>
<accession>A0A5K7Z4T6</accession>
<dbReference type="InterPro" id="IPR036291">
    <property type="entry name" value="NAD(P)-bd_dom_sf"/>
</dbReference>
<dbReference type="Pfam" id="PF13561">
    <property type="entry name" value="adh_short_C2"/>
    <property type="match status" value="1"/>
</dbReference>
<dbReference type="SUPFAM" id="SSF51735">
    <property type="entry name" value="NAD(P)-binding Rossmann-fold domains"/>
    <property type="match status" value="1"/>
</dbReference>
<dbReference type="EMBL" id="AP021875">
    <property type="protein sequence ID" value="BBO74621.1"/>
    <property type="molecule type" value="Genomic_DNA"/>
</dbReference>
<gene>
    <name evidence="3" type="ORF">DSCW_20380</name>
</gene>